<proteinExistence type="predicted"/>
<keyword evidence="2" id="KW-0732">Signal</keyword>
<keyword evidence="4" id="KW-1185">Reference proteome</keyword>
<reference evidence="3 4" key="1">
    <citation type="submission" date="2016-10" db="EMBL/GenBank/DDBJ databases">
        <authorList>
            <person name="de Groot N.N."/>
        </authorList>
    </citation>
    <scope>NUCLEOTIDE SEQUENCE [LARGE SCALE GENOMIC DNA]</scope>
    <source>
        <strain evidence="3 4">CGMCC 1.8891</strain>
    </source>
</reference>
<feature type="region of interest" description="Disordered" evidence="1">
    <location>
        <begin position="23"/>
        <end position="48"/>
    </location>
</feature>
<evidence type="ECO:0000313" key="4">
    <source>
        <dbReference type="Proteomes" id="UP000183299"/>
    </source>
</evidence>
<dbReference type="STRING" id="576117.SAMN04488138_10575"/>
<organism evidence="3 4">
    <name type="scientific">Celeribacter halophilus</name>
    <dbReference type="NCBI Taxonomy" id="576117"/>
    <lineage>
        <taxon>Bacteria</taxon>
        <taxon>Pseudomonadati</taxon>
        <taxon>Pseudomonadota</taxon>
        <taxon>Alphaproteobacteria</taxon>
        <taxon>Rhodobacterales</taxon>
        <taxon>Roseobacteraceae</taxon>
        <taxon>Celeribacter</taxon>
    </lineage>
</organism>
<dbReference type="EMBL" id="FORY01000005">
    <property type="protein sequence ID" value="SFJ45300.1"/>
    <property type="molecule type" value="Genomic_DNA"/>
</dbReference>
<accession>A0A1I3RH13</accession>
<evidence type="ECO:0000313" key="3">
    <source>
        <dbReference type="EMBL" id="SFJ45300.1"/>
    </source>
</evidence>
<name>A0A1I3RH13_9RHOB</name>
<feature type="signal peptide" evidence="2">
    <location>
        <begin position="1"/>
        <end position="22"/>
    </location>
</feature>
<evidence type="ECO:0000256" key="1">
    <source>
        <dbReference type="SAM" id="MobiDB-lite"/>
    </source>
</evidence>
<gene>
    <name evidence="3" type="ORF">SAMN04488138_10575</name>
</gene>
<protein>
    <submittedName>
        <fullName evidence="3">Uncharacterized protein</fullName>
    </submittedName>
</protein>
<dbReference type="AlphaFoldDB" id="A0A1I3RH13"/>
<feature type="chain" id="PRO_5010318652" evidence="2">
    <location>
        <begin position="23"/>
        <end position="48"/>
    </location>
</feature>
<dbReference type="Proteomes" id="UP000183299">
    <property type="component" value="Unassembled WGS sequence"/>
</dbReference>
<dbReference type="GeneID" id="98667170"/>
<sequence>MQNFFKSLALTIAALMASPALAESDDPLHTPQVTANQTTTTTSAKLPK</sequence>
<evidence type="ECO:0000256" key="2">
    <source>
        <dbReference type="SAM" id="SignalP"/>
    </source>
</evidence>
<dbReference type="RefSeq" id="WP_156444341.1">
    <property type="nucleotide sequence ID" value="NZ_FORY01000005.1"/>
</dbReference>